<dbReference type="EMBL" id="FQVL01000022">
    <property type="protein sequence ID" value="SHF40861.1"/>
    <property type="molecule type" value="Genomic_DNA"/>
</dbReference>
<organism evidence="2 3">
    <name type="scientific">Seinonella peptonophila</name>
    <dbReference type="NCBI Taxonomy" id="112248"/>
    <lineage>
        <taxon>Bacteria</taxon>
        <taxon>Bacillati</taxon>
        <taxon>Bacillota</taxon>
        <taxon>Bacilli</taxon>
        <taxon>Bacillales</taxon>
        <taxon>Thermoactinomycetaceae</taxon>
        <taxon>Seinonella</taxon>
    </lineage>
</organism>
<feature type="region of interest" description="Disordered" evidence="1">
    <location>
        <begin position="213"/>
        <end position="245"/>
    </location>
</feature>
<evidence type="ECO:0000313" key="2">
    <source>
        <dbReference type="EMBL" id="SHF40861.1"/>
    </source>
</evidence>
<sequence>MKRFFSSLSSTKKMLGITAVCGALVLSIGTGATFAEKAESGTKSGLKDQFEFKTQPIVKAGTGPTLYSNNNGKNKVQFSPNEAIPNQKFALNEKKLQVRTQNGKTEFSTDGGKTWSKTPPKDVIVGKDGSIIFTTDDKSLDPNKGAKSKLLVRQIKGKTEFSTDDGKTWSKTPPKGVIVGKNGSIIYTQGDKKFHTNKGAKGNVMIKETNGKTEYSTNDGKTWSKNPPNGIQMEQHGQQHVVIEH</sequence>
<dbReference type="InterPro" id="IPR002860">
    <property type="entry name" value="BNR_rpt"/>
</dbReference>
<dbReference type="Proteomes" id="UP000184476">
    <property type="component" value="Unassembled WGS sequence"/>
</dbReference>
<accession>A0A1M5BEC9</accession>
<name>A0A1M5BEC9_9BACL</name>
<reference evidence="2 3" key="1">
    <citation type="submission" date="2016-11" db="EMBL/GenBank/DDBJ databases">
        <authorList>
            <person name="Jaros S."/>
            <person name="Januszkiewicz K."/>
            <person name="Wedrychowicz H."/>
        </authorList>
    </citation>
    <scope>NUCLEOTIDE SEQUENCE [LARGE SCALE GENOMIC DNA]</scope>
    <source>
        <strain evidence="2 3">DSM 44666</strain>
    </source>
</reference>
<feature type="compositionally biased region" description="Polar residues" evidence="1">
    <location>
        <begin position="213"/>
        <end position="229"/>
    </location>
</feature>
<dbReference type="Pfam" id="PF02012">
    <property type="entry name" value="BNR"/>
    <property type="match status" value="3"/>
</dbReference>
<protein>
    <submittedName>
        <fullName evidence="2">BNR/Asp-box repeat-containing protein</fullName>
    </submittedName>
</protein>
<dbReference type="STRING" id="112248.SAMN05444392_1225"/>
<dbReference type="Gene3D" id="2.130.10.10">
    <property type="entry name" value="YVTN repeat-like/Quinoprotein amine dehydrogenase"/>
    <property type="match status" value="1"/>
</dbReference>
<proteinExistence type="predicted"/>
<keyword evidence="3" id="KW-1185">Reference proteome</keyword>
<dbReference type="InterPro" id="IPR015943">
    <property type="entry name" value="WD40/YVTN_repeat-like_dom_sf"/>
</dbReference>
<dbReference type="CDD" id="cd15482">
    <property type="entry name" value="Sialidase_non-viral"/>
    <property type="match status" value="1"/>
</dbReference>
<gene>
    <name evidence="2" type="ORF">SAMN05444392_1225</name>
</gene>
<dbReference type="SUPFAM" id="SSF110296">
    <property type="entry name" value="Oligoxyloglucan reducing end-specific cellobiohydrolase"/>
    <property type="match status" value="1"/>
</dbReference>
<dbReference type="AlphaFoldDB" id="A0A1M5BEC9"/>
<evidence type="ECO:0000256" key="1">
    <source>
        <dbReference type="SAM" id="MobiDB-lite"/>
    </source>
</evidence>
<evidence type="ECO:0000313" key="3">
    <source>
        <dbReference type="Proteomes" id="UP000184476"/>
    </source>
</evidence>